<comment type="caution">
    <text evidence="1">The sequence shown here is derived from an EMBL/GenBank/DDBJ whole genome shotgun (WGS) entry which is preliminary data.</text>
</comment>
<evidence type="ECO:0000313" key="1">
    <source>
        <dbReference type="EMBL" id="CUJ71579.1"/>
    </source>
</evidence>
<sequence>MAIELQYFDPTKTKPTRLQYYLRKVADPADFPLTGEKLNLLREGPLQMTERQCAEILGVSSPQEVRFREAIARPGLVDIQVEMNLHLYVARPHPLSLRIVAEEDHWKSDRFTDWLFQDIGAYYGSSHWLNMGGARSDLLSRLRVMVLEWLPMLLNGNVNNRYAMVNGTRSNSKPSLRVLMSRLREADTPNMADFERGVMCSPQQAYQDLKALAQFCWHRRIGHLPQAEYVLEKIAREDPFESDLYKEVKERYASRVERNDE</sequence>
<dbReference type="Proteomes" id="UP000044098">
    <property type="component" value="Unassembled WGS sequence"/>
</dbReference>
<protein>
    <submittedName>
        <fullName evidence="1">Uncharacterized protein</fullName>
    </submittedName>
</protein>
<proteinExistence type="predicted"/>
<evidence type="ECO:0000313" key="2">
    <source>
        <dbReference type="Proteomes" id="UP000044098"/>
    </source>
</evidence>
<dbReference type="AlphaFoldDB" id="A0AAD2J4W2"/>
<dbReference type="EMBL" id="CYTK01000012">
    <property type="protein sequence ID" value="CUJ71579.1"/>
    <property type="molecule type" value="Genomic_DNA"/>
</dbReference>
<name>A0AAD2J4W2_ACHAE</name>
<gene>
    <name evidence="1" type="ORF">ERS370000_05471</name>
</gene>
<organism evidence="1 2">
    <name type="scientific">Achromobacter aegrifaciens</name>
    <dbReference type="NCBI Taxonomy" id="1287736"/>
    <lineage>
        <taxon>Bacteria</taxon>
        <taxon>Pseudomonadati</taxon>
        <taxon>Pseudomonadota</taxon>
        <taxon>Betaproteobacteria</taxon>
        <taxon>Burkholderiales</taxon>
        <taxon>Alcaligenaceae</taxon>
        <taxon>Achromobacter</taxon>
    </lineage>
</organism>
<accession>A0AAD2J4W2</accession>
<reference evidence="1 2" key="1">
    <citation type="submission" date="2015-09" db="EMBL/GenBank/DDBJ databases">
        <authorList>
            <consortium name="Pathogen Informatics"/>
        </authorList>
    </citation>
    <scope>NUCLEOTIDE SEQUENCE [LARGE SCALE GENOMIC DNA]</scope>
    <source>
        <strain evidence="1 2">2789STDY5608625</strain>
    </source>
</reference>